<sequence>MAFNPKITDMEVSDINDKTQLYQYVVTLNDKSKYRLFLSKNPEWNLQAANRLLNIPCPMCRKDYYCKCMDKHLDKLEAEFLTKIEAQA</sequence>
<dbReference type="AlphaFoldDB" id="A0A5S5BW50"/>
<comment type="caution">
    <text evidence="1">The sequence shown here is derived from an EMBL/GenBank/DDBJ whole genome shotgun (WGS) entry which is preliminary data.</text>
</comment>
<proteinExistence type="predicted"/>
<organism evidence="1 2">
    <name type="scientific">Paenibacillus methanolicus</name>
    <dbReference type="NCBI Taxonomy" id="582686"/>
    <lineage>
        <taxon>Bacteria</taxon>
        <taxon>Bacillati</taxon>
        <taxon>Bacillota</taxon>
        <taxon>Bacilli</taxon>
        <taxon>Bacillales</taxon>
        <taxon>Paenibacillaceae</taxon>
        <taxon>Paenibacillus</taxon>
    </lineage>
</organism>
<reference evidence="1 2" key="1">
    <citation type="submission" date="2019-07" db="EMBL/GenBank/DDBJ databases">
        <title>Genomic Encyclopedia of Type Strains, Phase III (KMG-III): the genomes of soil and plant-associated and newly described type strains.</title>
        <authorList>
            <person name="Whitman W."/>
        </authorList>
    </citation>
    <scope>NUCLEOTIDE SEQUENCE [LARGE SCALE GENOMIC DNA]</scope>
    <source>
        <strain evidence="1 2">BL24</strain>
    </source>
</reference>
<dbReference type="Proteomes" id="UP000323257">
    <property type="component" value="Unassembled WGS sequence"/>
</dbReference>
<accession>A0A5S5BW50</accession>
<protein>
    <submittedName>
        <fullName evidence="1">Uncharacterized protein</fullName>
    </submittedName>
</protein>
<dbReference type="OrthoDB" id="2621488at2"/>
<dbReference type="RefSeq" id="WP_148932117.1">
    <property type="nucleotide sequence ID" value="NZ_VNHS01000011.1"/>
</dbReference>
<dbReference type="EMBL" id="VNHS01000011">
    <property type="protein sequence ID" value="TYP70538.1"/>
    <property type="molecule type" value="Genomic_DNA"/>
</dbReference>
<evidence type="ECO:0000313" key="2">
    <source>
        <dbReference type="Proteomes" id="UP000323257"/>
    </source>
</evidence>
<name>A0A5S5BW50_9BACL</name>
<keyword evidence="2" id="KW-1185">Reference proteome</keyword>
<gene>
    <name evidence="1" type="ORF">BCM02_11143</name>
</gene>
<evidence type="ECO:0000313" key="1">
    <source>
        <dbReference type="EMBL" id="TYP70538.1"/>
    </source>
</evidence>